<reference evidence="1" key="1">
    <citation type="submission" date="2023-07" db="EMBL/GenBank/DDBJ databases">
        <title>Genome content predicts the carbon catabolic preferences of heterotrophic bacteria.</title>
        <authorList>
            <person name="Gralka M."/>
        </authorList>
    </citation>
    <scope>NUCLEOTIDE SEQUENCE</scope>
    <source>
        <strain evidence="1">I3M17_2</strain>
    </source>
</reference>
<dbReference type="EMBL" id="JAUOPB010000001">
    <property type="protein sequence ID" value="MDO6421259.1"/>
    <property type="molecule type" value="Genomic_DNA"/>
</dbReference>
<dbReference type="RefSeq" id="WP_216064014.1">
    <property type="nucleotide sequence ID" value="NZ_CP123764.1"/>
</dbReference>
<protein>
    <submittedName>
        <fullName evidence="1">Uncharacterized protein</fullName>
    </submittedName>
</protein>
<comment type="caution">
    <text evidence="1">The sequence shown here is derived from an EMBL/GenBank/DDBJ whole genome shotgun (WGS) entry which is preliminary data.</text>
</comment>
<gene>
    <name evidence="1" type="ORF">Q4521_02105</name>
</gene>
<proteinExistence type="predicted"/>
<sequence>MSVGEVLFTRLVLGLLITGAIVMATTYGATESSAQQIGSSATNLVVINKAA</sequence>
<dbReference type="Proteomes" id="UP001169760">
    <property type="component" value="Unassembled WGS sequence"/>
</dbReference>
<evidence type="ECO:0000313" key="1">
    <source>
        <dbReference type="EMBL" id="MDO6421259.1"/>
    </source>
</evidence>
<accession>A0AAW7X1A3</accession>
<dbReference type="AlphaFoldDB" id="A0AAW7X1A3"/>
<organism evidence="1 2">
    <name type="scientific">Saccharophagus degradans</name>
    <dbReference type="NCBI Taxonomy" id="86304"/>
    <lineage>
        <taxon>Bacteria</taxon>
        <taxon>Pseudomonadati</taxon>
        <taxon>Pseudomonadota</taxon>
        <taxon>Gammaproteobacteria</taxon>
        <taxon>Cellvibrionales</taxon>
        <taxon>Cellvibrionaceae</taxon>
        <taxon>Saccharophagus</taxon>
    </lineage>
</organism>
<evidence type="ECO:0000313" key="2">
    <source>
        <dbReference type="Proteomes" id="UP001169760"/>
    </source>
</evidence>
<name>A0AAW7X1A3_9GAMM</name>